<dbReference type="CDD" id="cd04481">
    <property type="entry name" value="RPA1_DBD_B_like"/>
    <property type="match status" value="1"/>
</dbReference>
<dbReference type="CDD" id="cd04480">
    <property type="entry name" value="RPA1_DBD_A_like"/>
    <property type="match status" value="1"/>
</dbReference>
<dbReference type="InterPro" id="IPR012340">
    <property type="entry name" value="NA-bd_OB-fold"/>
</dbReference>
<feature type="domain" description="Replication protein A 70 kDa DNA-binding subunit B/D first OB fold" evidence="1">
    <location>
        <begin position="1"/>
        <end position="56"/>
    </location>
</feature>
<organism evidence="2 3">
    <name type="scientific">Arabidopsis arenosa</name>
    <name type="common">Sand rock-cress</name>
    <name type="synonym">Cardaminopsis arenosa</name>
    <dbReference type="NCBI Taxonomy" id="38785"/>
    <lineage>
        <taxon>Eukaryota</taxon>
        <taxon>Viridiplantae</taxon>
        <taxon>Streptophyta</taxon>
        <taxon>Embryophyta</taxon>
        <taxon>Tracheophyta</taxon>
        <taxon>Spermatophyta</taxon>
        <taxon>Magnoliopsida</taxon>
        <taxon>eudicotyledons</taxon>
        <taxon>Gunneridae</taxon>
        <taxon>Pentapetalae</taxon>
        <taxon>rosids</taxon>
        <taxon>malvids</taxon>
        <taxon>Brassicales</taxon>
        <taxon>Brassicaceae</taxon>
        <taxon>Camelineae</taxon>
        <taxon>Arabidopsis</taxon>
    </lineage>
</organism>
<dbReference type="Proteomes" id="UP000682877">
    <property type="component" value="Chromosome 7"/>
</dbReference>
<evidence type="ECO:0000313" key="2">
    <source>
        <dbReference type="EMBL" id="CAE6197864.1"/>
    </source>
</evidence>
<reference evidence="2" key="1">
    <citation type="submission" date="2021-01" db="EMBL/GenBank/DDBJ databases">
        <authorList>
            <person name="Bezrukov I."/>
        </authorList>
    </citation>
    <scope>NUCLEOTIDE SEQUENCE</scope>
</reference>
<evidence type="ECO:0000259" key="1">
    <source>
        <dbReference type="Pfam" id="PF02721"/>
    </source>
</evidence>
<dbReference type="EMBL" id="LR999457">
    <property type="protein sequence ID" value="CAE6197864.1"/>
    <property type="molecule type" value="Genomic_DNA"/>
</dbReference>
<protein>
    <recommendedName>
        <fullName evidence="1">Replication protein A 70 kDa DNA-binding subunit B/D first OB fold domain-containing protein</fullName>
    </recommendedName>
</protein>
<dbReference type="InterPro" id="IPR003871">
    <property type="entry name" value="RFA1B/D_OB_1st"/>
</dbReference>
<proteinExistence type="predicted"/>
<dbReference type="AlphaFoldDB" id="A0A8S2AZ72"/>
<keyword evidence="3" id="KW-1185">Reference proteome</keyword>
<dbReference type="Gene3D" id="2.40.50.140">
    <property type="entry name" value="Nucleic acid-binding proteins"/>
    <property type="match status" value="2"/>
</dbReference>
<dbReference type="Pfam" id="PF02721">
    <property type="entry name" value="DUF223"/>
    <property type="match status" value="1"/>
</dbReference>
<evidence type="ECO:0000313" key="3">
    <source>
        <dbReference type="Proteomes" id="UP000682877"/>
    </source>
</evidence>
<name>A0A8S2AZ72_ARAAE</name>
<accession>A0A8S2AZ72</accession>
<sequence length="222" mass="26150">MDAIIPNRAYNDKFRTRIREGNWYLLSDFKVVLSTRILRYSKHPYEIEFTCKTSIDRVSSRSRWNFFNDYDFTRINSAKAEDKDFVVDAIGVIHSVEPVGILPWVPRRGECDFESRYITFTIKDTLGKFMKCVALGKAGEDFLLQWEKRISRVEYSYEKIIASLRFWRISEYEGKPCLLTEVGCSKTFIDPNYPDFDNNHYISAFSICEEDELNEEVVEANF</sequence>
<dbReference type="SUPFAM" id="SSF50249">
    <property type="entry name" value="Nucleic acid-binding proteins"/>
    <property type="match status" value="1"/>
</dbReference>
<gene>
    <name evidence="2" type="ORF">AARE701A_LOCUS19532</name>
</gene>